<proteinExistence type="predicted"/>
<reference evidence="3 4" key="1">
    <citation type="submission" date="2024-12" db="EMBL/GenBank/DDBJ databases">
        <title>The unique morphological basis and parallel evolutionary history of personate flowers in Penstemon.</title>
        <authorList>
            <person name="Depatie T.H."/>
            <person name="Wessinger C.A."/>
        </authorList>
    </citation>
    <scope>NUCLEOTIDE SEQUENCE [LARGE SCALE GENOMIC DNA]</scope>
    <source>
        <strain evidence="3">WTNN_2</strain>
        <tissue evidence="3">Leaf</tissue>
    </source>
</reference>
<dbReference type="EMBL" id="JBJXBP010000002">
    <property type="protein sequence ID" value="KAL3846347.1"/>
    <property type="molecule type" value="Genomic_DNA"/>
</dbReference>
<sequence>MAYEAKVGDILAVVYSHMLILSSHEDDIIKPHETFDSSNQLSENSMGFFVVTAIEKFRKEEKEERQESRRRKLNCTNRIIEGEGNPTGSENLGENKKTAGKENMGTYVIMVE</sequence>
<organism evidence="3 4">
    <name type="scientific">Penstemon smallii</name>
    <dbReference type="NCBI Taxonomy" id="265156"/>
    <lineage>
        <taxon>Eukaryota</taxon>
        <taxon>Viridiplantae</taxon>
        <taxon>Streptophyta</taxon>
        <taxon>Embryophyta</taxon>
        <taxon>Tracheophyta</taxon>
        <taxon>Spermatophyta</taxon>
        <taxon>Magnoliopsida</taxon>
        <taxon>eudicotyledons</taxon>
        <taxon>Gunneridae</taxon>
        <taxon>Pentapetalae</taxon>
        <taxon>asterids</taxon>
        <taxon>lamiids</taxon>
        <taxon>Lamiales</taxon>
        <taxon>Plantaginaceae</taxon>
        <taxon>Cheloneae</taxon>
        <taxon>Penstemon</taxon>
    </lineage>
</organism>
<feature type="region of interest" description="Disordered" evidence="1">
    <location>
        <begin position="60"/>
        <end position="99"/>
    </location>
</feature>
<keyword evidence="4" id="KW-1185">Reference proteome</keyword>
<dbReference type="AlphaFoldDB" id="A0ABD3UA26"/>
<comment type="caution">
    <text evidence="3">The sequence shown here is derived from an EMBL/GenBank/DDBJ whole genome shotgun (WGS) entry which is preliminary data.</text>
</comment>
<protein>
    <submittedName>
        <fullName evidence="3">Uncharacterized protein</fullName>
    </submittedName>
</protein>
<name>A0ABD3UA26_9LAMI</name>
<gene>
    <name evidence="2" type="ORF">ACJIZ3_003746</name>
    <name evidence="3" type="ORF">ACJIZ3_003750</name>
</gene>
<evidence type="ECO:0000313" key="3">
    <source>
        <dbReference type="EMBL" id="KAL3846347.1"/>
    </source>
</evidence>
<accession>A0ABD3UA26</accession>
<dbReference type="Proteomes" id="UP001634393">
    <property type="component" value="Unassembled WGS sequence"/>
</dbReference>
<evidence type="ECO:0000313" key="2">
    <source>
        <dbReference type="EMBL" id="KAL3846343.1"/>
    </source>
</evidence>
<evidence type="ECO:0000313" key="4">
    <source>
        <dbReference type="Proteomes" id="UP001634393"/>
    </source>
</evidence>
<evidence type="ECO:0000256" key="1">
    <source>
        <dbReference type="SAM" id="MobiDB-lite"/>
    </source>
</evidence>
<dbReference type="EMBL" id="JBJXBP010000002">
    <property type="protein sequence ID" value="KAL3846343.1"/>
    <property type="molecule type" value="Genomic_DNA"/>
</dbReference>